<proteinExistence type="predicted"/>
<dbReference type="OrthoDB" id="3217588at2"/>
<dbReference type="GO" id="GO:0005524">
    <property type="term" value="F:ATP binding"/>
    <property type="evidence" value="ECO:0007669"/>
    <property type="project" value="InterPro"/>
</dbReference>
<organism evidence="2 3">
    <name type="scientific">Streptacidiphilus jiangxiensis</name>
    <dbReference type="NCBI Taxonomy" id="235985"/>
    <lineage>
        <taxon>Bacteria</taxon>
        <taxon>Bacillati</taxon>
        <taxon>Actinomycetota</taxon>
        <taxon>Actinomycetes</taxon>
        <taxon>Kitasatosporales</taxon>
        <taxon>Streptomycetaceae</taxon>
        <taxon>Streptacidiphilus</taxon>
    </lineage>
</organism>
<gene>
    <name evidence="2" type="ORF">SAMN05414137_1613</name>
</gene>
<dbReference type="InterPro" id="IPR005337">
    <property type="entry name" value="RapZ-like"/>
</dbReference>
<protein>
    <submittedName>
        <fullName evidence="2">UPF0042 nucleotide-binding protein</fullName>
    </submittedName>
</protein>
<dbReference type="eggNOG" id="COG1660">
    <property type="taxonomic scope" value="Bacteria"/>
</dbReference>
<dbReference type="PANTHER" id="PTHR30448">
    <property type="entry name" value="RNASE ADAPTER PROTEIN RAPZ"/>
    <property type="match status" value="1"/>
</dbReference>
<name>A0A1H8BDW8_STRJI</name>
<dbReference type="EMBL" id="FOAZ01000061">
    <property type="protein sequence ID" value="SEM80304.1"/>
    <property type="molecule type" value="Genomic_DNA"/>
</dbReference>
<reference evidence="3" key="1">
    <citation type="submission" date="2016-10" db="EMBL/GenBank/DDBJ databases">
        <authorList>
            <person name="Varghese N."/>
        </authorList>
    </citation>
    <scope>NUCLEOTIDE SEQUENCE [LARGE SCALE GENOMIC DNA]</scope>
    <source>
        <strain evidence="3">DSM 45096 / BCRC 16803 / CGMCC 4.1857 / CIP 109030 / JCM 12277 / KCTC 19219 / NBRC 100920 / 33214</strain>
    </source>
</reference>
<dbReference type="InterPro" id="IPR053931">
    <property type="entry name" value="RapZ_C"/>
</dbReference>
<dbReference type="AlphaFoldDB" id="A0A1H8BDW8"/>
<evidence type="ECO:0000313" key="3">
    <source>
        <dbReference type="Proteomes" id="UP000183015"/>
    </source>
</evidence>
<feature type="domain" description="RapZ C-terminal" evidence="1">
    <location>
        <begin position="16"/>
        <end position="136"/>
    </location>
</feature>
<evidence type="ECO:0000313" key="2">
    <source>
        <dbReference type="EMBL" id="SEM80304.1"/>
    </source>
</evidence>
<dbReference type="RefSeq" id="WP_143094832.1">
    <property type="nucleotide sequence ID" value="NZ_BBPN01000016.1"/>
</dbReference>
<evidence type="ECO:0000259" key="1">
    <source>
        <dbReference type="Pfam" id="PF22740"/>
    </source>
</evidence>
<accession>A0A1H8BDW8</accession>
<keyword evidence="3" id="KW-1185">Reference proteome</keyword>
<sequence>MQITRLGGPGPVAAVIRSIGVRHDGAHQLVTDGLYLDLREVLRNPADDTRLRYLTGLDDEVSAHVLATPGAPELIDRTAAQLLALAAAVPRGQVVRLTAACQGGRHRSVAVSEAVARRVWTAWNREFGVQVEHHHIDRPVLPGSP</sequence>
<dbReference type="Pfam" id="PF22740">
    <property type="entry name" value="PapZ_C"/>
    <property type="match status" value="1"/>
</dbReference>
<dbReference type="Proteomes" id="UP000183015">
    <property type="component" value="Unassembled WGS sequence"/>
</dbReference>
<dbReference type="STRING" id="235985.SAMN05414137_1613"/>
<dbReference type="PANTHER" id="PTHR30448:SF0">
    <property type="entry name" value="RNASE ADAPTER PROTEIN RAPZ"/>
    <property type="match status" value="1"/>
</dbReference>